<evidence type="ECO:0000313" key="2">
    <source>
        <dbReference type="EMBL" id="QQZ61502.1"/>
    </source>
</evidence>
<dbReference type="EMBL" id="CP068595">
    <property type="protein sequence ID" value="QQZ61502.1"/>
    <property type="molecule type" value="Genomic_DNA"/>
</dbReference>
<dbReference type="Proteomes" id="UP000595841">
    <property type="component" value="Chromosome"/>
</dbReference>
<proteinExistence type="predicted"/>
<name>A0A974PCJ9_9BACL</name>
<accession>A0A974PCJ9</accession>
<gene>
    <name evidence="2" type="ORF">JI735_01575</name>
</gene>
<dbReference type="AlphaFoldDB" id="A0A974PCJ9"/>
<keyword evidence="3" id="KW-1185">Reference proteome</keyword>
<feature type="compositionally biased region" description="Polar residues" evidence="1">
    <location>
        <begin position="46"/>
        <end position="56"/>
    </location>
</feature>
<dbReference type="KEGG" id="pson:JI735_01575"/>
<organism evidence="2 3">
    <name type="scientific">Paenibacillus sonchi</name>
    <dbReference type="NCBI Taxonomy" id="373687"/>
    <lineage>
        <taxon>Bacteria</taxon>
        <taxon>Bacillati</taxon>
        <taxon>Bacillota</taxon>
        <taxon>Bacilli</taxon>
        <taxon>Bacillales</taxon>
        <taxon>Paenibacillaceae</taxon>
        <taxon>Paenibacillus</taxon>
        <taxon>Paenibacillus sonchi group</taxon>
    </lineage>
</organism>
<protein>
    <submittedName>
        <fullName evidence="2">Uncharacterized protein</fullName>
    </submittedName>
</protein>
<sequence length="132" mass="13694">MQVPEELSGLLSNTAWNVPGHLSGLQEQASSGDPGGSVPAAAAVYSQAQEEGTEGTSALDRKQLLEALGQEPVSRTVHLKTTYISGEEIVTLPGTSPSSSLGRSSLHIRAGTAGSAQTGISGWSVWSTTYRR</sequence>
<reference evidence="2 3" key="1">
    <citation type="submission" date="2021-01" db="EMBL/GenBank/DDBJ databases">
        <title>Whole genome sequence of Paenibacillus sonchi LMG 24727 for comparative genomics.</title>
        <authorList>
            <person name="Lee G."/>
            <person name="Kim M.-J."/>
            <person name="Lim K."/>
            <person name="Shin J.-H."/>
        </authorList>
    </citation>
    <scope>NUCLEOTIDE SEQUENCE [LARGE SCALE GENOMIC DNA]</scope>
    <source>
        <strain evidence="2 3">LMG 24727</strain>
    </source>
</reference>
<feature type="region of interest" description="Disordered" evidence="1">
    <location>
        <begin position="21"/>
        <end position="59"/>
    </location>
</feature>
<evidence type="ECO:0000256" key="1">
    <source>
        <dbReference type="SAM" id="MobiDB-lite"/>
    </source>
</evidence>
<evidence type="ECO:0000313" key="3">
    <source>
        <dbReference type="Proteomes" id="UP000595841"/>
    </source>
</evidence>